<keyword evidence="3" id="KW-1185">Reference proteome</keyword>
<reference evidence="3" key="1">
    <citation type="submission" date="2016-10" db="EMBL/GenBank/DDBJ databases">
        <authorList>
            <person name="Varghese N."/>
            <person name="Submissions S."/>
        </authorList>
    </citation>
    <scope>NUCLEOTIDE SEQUENCE [LARGE SCALE GENOMIC DNA]</scope>
    <source>
        <strain evidence="3">DSM 23676</strain>
    </source>
</reference>
<dbReference type="AlphaFoldDB" id="A0A1H1TYD6"/>
<sequence length="87" mass="9067">MNWCDPHRTPGSRIAQPRTPTPHTCGHRDAAGACPVIMGQAPSAFGPGDSQWRGEWPSRTIGTSRVMGASATTPYPASGSSSESEAS</sequence>
<feature type="region of interest" description="Disordered" evidence="1">
    <location>
        <begin position="41"/>
        <end position="87"/>
    </location>
</feature>
<gene>
    <name evidence="2" type="ORF">SAMN04489752_2185</name>
</gene>
<protein>
    <submittedName>
        <fullName evidence="2">Uncharacterized protein</fullName>
    </submittedName>
</protein>
<accession>A0A1H1TYD6</accession>
<dbReference type="EMBL" id="LT629766">
    <property type="protein sequence ID" value="SDS65252.1"/>
    <property type="molecule type" value="Genomic_DNA"/>
</dbReference>
<evidence type="ECO:0000313" key="3">
    <source>
        <dbReference type="Proteomes" id="UP000199597"/>
    </source>
</evidence>
<name>A0A1H1TYD6_9MICO</name>
<evidence type="ECO:0000256" key="1">
    <source>
        <dbReference type="SAM" id="MobiDB-lite"/>
    </source>
</evidence>
<organism evidence="2 3">
    <name type="scientific">Brevibacterium siliguriense</name>
    <dbReference type="NCBI Taxonomy" id="1136497"/>
    <lineage>
        <taxon>Bacteria</taxon>
        <taxon>Bacillati</taxon>
        <taxon>Actinomycetota</taxon>
        <taxon>Actinomycetes</taxon>
        <taxon>Micrococcales</taxon>
        <taxon>Brevibacteriaceae</taxon>
        <taxon>Brevibacterium</taxon>
    </lineage>
</organism>
<feature type="compositionally biased region" description="Low complexity" evidence="1">
    <location>
        <begin position="77"/>
        <end position="87"/>
    </location>
</feature>
<dbReference type="STRING" id="1136497.SAMN04489752_2185"/>
<proteinExistence type="predicted"/>
<evidence type="ECO:0000313" key="2">
    <source>
        <dbReference type="EMBL" id="SDS65252.1"/>
    </source>
</evidence>
<feature type="region of interest" description="Disordered" evidence="1">
    <location>
        <begin position="1"/>
        <end position="26"/>
    </location>
</feature>
<dbReference type="Proteomes" id="UP000199597">
    <property type="component" value="Chromosome I"/>
</dbReference>